<dbReference type="AlphaFoldDB" id="A0A8W7PSS7"/>
<sequence>MLNCTDLACVLHHHHFYAHLHHLKHHLQDDHDHHHGHHGHESHDHHHEAVPPNAAMWIGGCANPASNPVCNGVERVEVCNISLVGMGGFFVLVRSGSDSIQYGGNSCS</sequence>
<dbReference type="EnsemblMetazoa" id="ACOM036941-RA">
    <property type="protein sequence ID" value="ACOM036941-PA.1"/>
    <property type="gene ID" value="ACOM036941"/>
</dbReference>
<name>A0A8W7PSS7_ANOCL</name>
<reference evidence="2" key="1">
    <citation type="submission" date="2022-08" db="UniProtKB">
        <authorList>
            <consortium name="EnsemblMetazoa"/>
        </authorList>
    </citation>
    <scope>IDENTIFICATION</scope>
</reference>
<organism evidence="2">
    <name type="scientific">Anopheles coluzzii</name>
    <name type="common">African malaria mosquito</name>
    <dbReference type="NCBI Taxonomy" id="1518534"/>
    <lineage>
        <taxon>Eukaryota</taxon>
        <taxon>Metazoa</taxon>
        <taxon>Ecdysozoa</taxon>
        <taxon>Arthropoda</taxon>
        <taxon>Hexapoda</taxon>
        <taxon>Insecta</taxon>
        <taxon>Pterygota</taxon>
        <taxon>Neoptera</taxon>
        <taxon>Endopterygota</taxon>
        <taxon>Diptera</taxon>
        <taxon>Nematocera</taxon>
        <taxon>Culicoidea</taxon>
        <taxon>Culicidae</taxon>
        <taxon>Anophelinae</taxon>
        <taxon>Anopheles</taxon>
    </lineage>
</organism>
<evidence type="ECO:0000256" key="1">
    <source>
        <dbReference type="SAM" id="MobiDB-lite"/>
    </source>
</evidence>
<proteinExistence type="predicted"/>
<dbReference type="Proteomes" id="UP000075882">
    <property type="component" value="Unassembled WGS sequence"/>
</dbReference>
<accession>A0A8W7PSS7</accession>
<feature type="region of interest" description="Disordered" evidence="1">
    <location>
        <begin position="28"/>
        <end position="48"/>
    </location>
</feature>
<protein>
    <submittedName>
        <fullName evidence="2">Uncharacterized protein</fullName>
    </submittedName>
</protein>
<evidence type="ECO:0000313" key="2">
    <source>
        <dbReference type="EnsemblMetazoa" id="ACOM036941-PA.1"/>
    </source>
</evidence>